<dbReference type="Proteomes" id="UP000248790">
    <property type="component" value="Unassembled WGS sequence"/>
</dbReference>
<evidence type="ECO:0000313" key="2">
    <source>
        <dbReference type="Proteomes" id="UP000248790"/>
    </source>
</evidence>
<reference evidence="1 2" key="1">
    <citation type="submission" date="2018-06" db="EMBL/GenBank/DDBJ databases">
        <title>Genomic Encyclopedia of Archaeal and Bacterial Type Strains, Phase II (KMG-II): from individual species to whole genera.</title>
        <authorList>
            <person name="Goeker M."/>
        </authorList>
    </citation>
    <scope>NUCLEOTIDE SEQUENCE [LARGE SCALE GENOMIC DNA]</scope>
    <source>
        <strain evidence="1 2">DSM 21851</strain>
    </source>
</reference>
<dbReference type="AlphaFoldDB" id="A0A327WVJ4"/>
<comment type="caution">
    <text evidence="1">The sequence shown here is derived from an EMBL/GenBank/DDBJ whole genome shotgun (WGS) entry which is preliminary data.</text>
</comment>
<sequence>MLYLEAPFEVIEGISIFSDHADPLQFYYMPLMPHFTTIEDSVSGVKVPQLQLIKYKGDAGNGGFLNFDVNLGIDPELLKTIARKLRTKNNLTAEPRVVPVPLIDGTVKLMLLDRETGDTPPEDSEKGPRFVQKISHYAKPSLYGDNQAAFSVALDQNGVTVLEKAMQGEMSPIGVVYSLDYLALRPAYSVRVSADWDRVQHHLQDSFGTNFLVFSSEIDKVVDELIESQAIKLEIDSFIPPGDNAAELLGRLDRAINEVKDMVLENFFEPSVQPITDEEEEDGWDKAAGFAERIALMHARGGHQPLFTMKKVDITRIDRKRLDVNMTERTTVVRSIFPQGHLQGLFQLLRDGGVTMSRFVTEVDLDDPWFRERRVNVIARANFSTDNVESVNVRLEYDGDAKNAILDAANPQKTLKWNSELVNGAEIKAVKASYKVSFKNVDASERPVSLSSPEVVIDTENYEIRPHELYSLVPVSIIALDFPWTVYPHVEVQVRYADAAHQININETFLLNQQKTSDIWNLFALDPARRSFQYKLIFRSADHRDVERPWADNDTEKIIIRDPYPVKRRLQVVPAFNWTEVENVFVDVTYEDRANSIREDQSVNFNPNAKDVKTVEVRQFVNPEHRFMTYKTTIISKDGTVRETPSSVTLAERAIITPQMRGHKILSVLPEAVPFADRGIKEFTVLVKYEDVQAGLSFTDSFRFASHQDRPRYFEYDYADPNNTGCQYQITYLHTNGLQRVSDWKTSDEDTLTVTTA</sequence>
<dbReference type="OrthoDB" id="1488714at2"/>
<organism evidence="1 2">
    <name type="scientific">Larkinella arboricola</name>
    <dbReference type="NCBI Taxonomy" id="643671"/>
    <lineage>
        <taxon>Bacteria</taxon>
        <taxon>Pseudomonadati</taxon>
        <taxon>Bacteroidota</taxon>
        <taxon>Cytophagia</taxon>
        <taxon>Cytophagales</taxon>
        <taxon>Spirosomataceae</taxon>
        <taxon>Larkinella</taxon>
    </lineage>
</organism>
<protein>
    <submittedName>
        <fullName evidence="1">Uncharacterized protein</fullName>
    </submittedName>
</protein>
<dbReference type="EMBL" id="QLMC01000004">
    <property type="protein sequence ID" value="RAJ96067.1"/>
    <property type="molecule type" value="Genomic_DNA"/>
</dbReference>
<accession>A0A327WVJ4</accession>
<gene>
    <name evidence="1" type="ORF">LX87_03817</name>
</gene>
<name>A0A327WVJ4_LARAB</name>
<keyword evidence="2" id="KW-1185">Reference proteome</keyword>
<evidence type="ECO:0000313" key="1">
    <source>
        <dbReference type="EMBL" id="RAJ96067.1"/>
    </source>
</evidence>
<proteinExistence type="predicted"/>
<dbReference type="RefSeq" id="WP_111629834.1">
    <property type="nucleotide sequence ID" value="NZ_QLMC01000004.1"/>
</dbReference>